<gene>
    <name evidence="4" type="ORF">AACH10_16195</name>
</gene>
<dbReference type="PANTHER" id="PTHR34039">
    <property type="entry name" value="UPF0102 PROTEIN YRAN"/>
    <property type="match status" value="1"/>
</dbReference>
<dbReference type="SUPFAM" id="SSF52980">
    <property type="entry name" value="Restriction endonuclease-like"/>
    <property type="match status" value="1"/>
</dbReference>
<evidence type="ECO:0000256" key="3">
    <source>
        <dbReference type="SAM" id="MobiDB-lite"/>
    </source>
</evidence>
<feature type="compositionally biased region" description="Gly residues" evidence="3">
    <location>
        <begin position="7"/>
        <end position="16"/>
    </location>
</feature>
<name>A0ABU9CIX1_9BURK</name>
<dbReference type="InterPro" id="IPR011335">
    <property type="entry name" value="Restrct_endonuc-II-like"/>
</dbReference>
<evidence type="ECO:0000256" key="1">
    <source>
        <dbReference type="ARBA" id="ARBA00006738"/>
    </source>
</evidence>
<organism evidence="4 5">
    <name type="scientific">Pseudaquabacterium inlustre</name>
    <dbReference type="NCBI Taxonomy" id="2984192"/>
    <lineage>
        <taxon>Bacteria</taxon>
        <taxon>Pseudomonadati</taxon>
        <taxon>Pseudomonadota</taxon>
        <taxon>Betaproteobacteria</taxon>
        <taxon>Burkholderiales</taxon>
        <taxon>Sphaerotilaceae</taxon>
        <taxon>Pseudaquabacterium</taxon>
    </lineage>
</organism>
<evidence type="ECO:0000313" key="5">
    <source>
        <dbReference type="Proteomes" id="UP001365405"/>
    </source>
</evidence>
<comment type="similarity">
    <text evidence="1 2">Belongs to the UPF0102 family.</text>
</comment>
<keyword evidence="5" id="KW-1185">Reference proteome</keyword>
<dbReference type="InterPro" id="IPR011856">
    <property type="entry name" value="tRNA_endonuc-like_dom_sf"/>
</dbReference>
<dbReference type="InterPro" id="IPR003509">
    <property type="entry name" value="UPF0102_YraN-like"/>
</dbReference>
<protein>
    <recommendedName>
        <fullName evidence="2">UPF0102 protein AACH10_16195</fullName>
    </recommendedName>
</protein>
<dbReference type="NCBIfam" id="TIGR00252">
    <property type="entry name" value="YraN family protein"/>
    <property type="match status" value="1"/>
</dbReference>
<dbReference type="Proteomes" id="UP001365405">
    <property type="component" value="Unassembled WGS sequence"/>
</dbReference>
<feature type="region of interest" description="Disordered" evidence="3">
    <location>
        <begin position="1"/>
        <end position="20"/>
    </location>
</feature>
<sequence length="136" mass="14426">MFKAAGRDGGSGGSGGRTTKAVGDEAEARALAYLQAQGLALVARNYRLAGGPRQRGAEIDLICRERDGTLVFVEVRARRGSGHGGAAASVGFAKQQRIVRAAQHFLLRFDRLPPCRFDVVAIDGGQVSWLRGAFDA</sequence>
<dbReference type="Gene3D" id="3.40.1350.10">
    <property type="match status" value="1"/>
</dbReference>
<proteinExistence type="inferred from homology"/>
<dbReference type="HAMAP" id="MF_00048">
    <property type="entry name" value="UPF0102"/>
    <property type="match status" value="1"/>
</dbReference>
<reference evidence="4 5" key="1">
    <citation type="submission" date="2024-04" db="EMBL/GenBank/DDBJ databases">
        <title>Novel species of the genus Ideonella isolated from streams.</title>
        <authorList>
            <person name="Lu H."/>
        </authorList>
    </citation>
    <scope>NUCLEOTIDE SEQUENCE [LARGE SCALE GENOMIC DNA]</scope>
    <source>
        <strain evidence="4 5">DXS22W</strain>
    </source>
</reference>
<dbReference type="Pfam" id="PF02021">
    <property type="entry name" value="UPF0102"/>
    <property type="match status" value="1"/>
</dbReference>
<comment type="caution">
    <text evidence="4">The sequence shown here is derived from an EMBL/GenBank/DDBJ whole genome shotgun (WGS) entry which is preliminary data.</text>
</comment>
<dbReference type="RefSeq" id="WP_341411490.1">
    <property type="nucleotide sequence ID" value="NZ_JBBUTH010000008.1"/>
</dbReference>
<dbReference type="EMBL" id="JBBUTH010000008">
    <property type="protein sequence ID" value="MEK8051793.1"/>
    <property type="molecule type" value="Genomic_DNA"/>
</dbReference>
<accession>A0ABU9CIX1</accession>
<dbReference type="NCBIfam" id="NF009150">
    <property type="entry name" value="PRK12497.1-3"/>
    <property type="match status" value="1"/>
</dbReference>
<evidence type="ECO:0000256" key="2">
    <source>
        <dbReference type="HAMAP-Rule" id="MF_00048"/>
    </source>
</evidence>
<evidence type="ECO:0000313" key="4">
    <source>
        <dbReference type="EMBL" id="MEK8051793.1"/>
    </source>
</evidence>
<dbReference type="PANTHER" id="PTHR34039:SF1">
    <property type="entry name" value="UPF0102 PROTEIN YRAN"/>
    <property type="match status" value="1"/>
</dbReference>